<reference evidence="15" key="1">
    <citation type="submission" date="2013-04" db="EMBL/GenBank/DDBJ databases">
        <title>The genome sequencing project of 58 acetic acid bacteria.</title>
        <authorList>
            <person name="Okamoto-Kainuma A."/>
            <person name="Ishikawa M."/>
            <person name="Umino S."/>
            <person name="Koizumi Y."/>
            <person name="Shiwa Y."/>
            <person name="Yoshikawa H."/>
            <person name="Matsutani M."/>
            <person name="Matsushita K."/>
        </authorList>
    </citation>
    <scope>NUCLEOTIDE SEQUENCE</scope>
    <source>
        <strain evidence="15">NRIC 0535</strain>
    </source>
</reference>
<feature type="domain" description="Cytochrome b561 bacterial/Ni-hydrogenase" evidence="14">
    <location>
        <begin position="2"/>
        <end position="170"/>
    </location>
</feature>
<evidence type="ECO:0000256" key="5">
    <source>
        <dbReference type="ARBA" id="ARBA00022617"/>
    </source>
</evidence>
<evidence type="ECO:0000256" key="7">
    <source>
        <dbReference type="ARBA" id="ARBA00022723"/>
    </source>
</evidence>
<name>A0ABQ0Q3P1_9PROT</name>
<keyword evidence="11 13" id="KW-0472">Membrane</keyword>
<evidence type="ECO:0000256" key="9">
    <source>
        <dbReference type="ARBA" id="ARBA00022989"/>
    </source>
</evidence>
<evidence type="ECO:0000256" key="3">
    <source>
        <dbReference type="ARBA" id="ARBA00022448"/>
    </source>
</evidence>
<keyword evidence="10" id="KW-0408">Iron</keyword>
<dbReference type="InterPro" id="IPR052168">
    <property type="entry name" value="Cytochrome_b561_oxidase"/>
</dbReference>
<evidence type="ECO:0000256" key="11">
    <source>
        <dbReference type="ARBA" id="ARBA00023136"/>
    </source>
</evidence>
<evidence type="ECO:0000313" key="16">
    <source>
        <dbReference type="Proteomes" id="UP001062776"/>
    </source>
</evidence>
<dbReference type="Pfam" id="PF01292">
    <property type="entry name" value="Ni_hydr_CYTB"/>
    <property type="match status" value="1"/>
</dbReference>
<keyword evidence="3" id="KW-0813">Transport</keyword>
<comment type="cofactor">
    <cofactor evidence="1">
        <name>heme b</name>
        <dbReference type="ChEBI" id="CHEBI:60344"/>
    </cofactor>
</comment>
<comment type="caution">
    <text evidence="15">The sequence shown here is derived from an EMBL/GenBank/DDBJ whole genome shotgun (WGS) entry which is preliminary data.</text>
</comment>
<dbReference type="PANTHER" id="PTHR30529">
    <property type="entry name" value="CYTOCHROME B561"/>
    <property type="match status" value="1"/>
</dbReference>
<sequence>MTRFLHWSMALGLGAQIALGLSMTHAGLTDTQAYRAFQVHRALGVTLGILAMLRVLWRLGHRLPYPHRSQSRLVAGLARGGHALLYSGQILLPLTGYGLACAAGPDMPLSMFGLFDWPLLSFSPGETGVIILTAAHRWGAWVFALLIAGHAAAALCHAALAHDDVWKRMGPSFPCRSRSRR</sequence>
<keyword evidence="5" id="KW-0349">Heme</keyword>
<gene>
    <name evidence="15" type="ORF">AA0535_1909</name>
</gene>
<evidence type="ECO:0000256" key="4">
    <source>
        <dbReference type="ARBA" id="ARBA00022475"/>
    </source>
</evidence>
<keyword evidence="6 13" id="KW-0812">Transmembrane</keyword>
<dbReference type="Proteomes" id="UP001062776">
    <property type="component" value="Unassembled WGS sequence"/>
</dbReference>
<evidence type="ECO:0000256" key="12">
    <source>
        <dbReference type="ARBA" id="ARBA00037975"/>
    </source>
</evidence>
<dbReference type="InterPro" id="IPR011577">
    <property type="entry name" value="Cyt_b561_bac/Ni-Hgenase"/>
</dbReference>
<keyword evidence="16" id="KW-1185">Reference proteome</keyword>
<dbReference type="EMBL" id="BAPV01000014">
    <property type="protein sequence ID" value="GBQ89875.1"/>
    <property type="molecule type" value="Genomic_DNA"/>
</dbReference>
<evidence type="ECO:0000256" key="1">
    <source>
        <dbReference type="ARBA" id="ARBA00001970"/>
    </source>
</evidence>
<evidence type="ECO:0000256" key="10">
    <source>
        <dbReference type="ARBA" id="ARBA00023004"/>
    </source>
</evidence>
<keyword evidence="4" id="KW-1003">Cell membrane</keyword>
<feature type="transmembrane region" description="Helical" evidence="13">
    <location>
        <begin position="42"/>
        <end position="60"/>
    </location>
</feature>
<protein>
    <submittedName>
        <fullName evidence="15">Cytochrome B561</fullName>
    </submittedName>
</protein>
<dbReference type="SUPFAM" id="SSF81342">
    <property type="entry name" value="Transmembrane di-heme cytochromes"/>
    <property type="match status" value="1"/>
</dbReference>
<feature type="transmembrane region" description="Helical" evidence="13">
    <location>
        <begin position="81"/>
        <end position="105"/>
    </location>
</feature>
<evidence type="ECO:0000313" key="15">
    <source>
        <dbReference type="EMBL" id="GBQ89875.1"/>
    </source>
</evidence>
<feature type="transmembrane region" description="Helical" evidence="13">
    <location>
        <begin position="138"/>
        <end position="160"/>
    </location>
</feature>
<keyword evidence="9 13" id="KW-1133">Transmembrane helix</keyword>
<evidence type="ECO:0000256" key="13">
    <source>
        <dbReference type="SAM" id="Phobius"/>
    </source>
</evidence>
<keyword evidence="8" id="KW-0249">Electron transport</keyword>
<accession>A0ABQ0Q3P1</accession>
<dbReference type="InterPro" id="IPR016174">
    <property type="entry name" value="Di-haem_cyt_TM"/>
</dbReference>
<comment type="subcellular location">
    <subcellularLocation>
        <location evidence="2">Cell membrane</location>
        <topology evidence="2">Multi-pass membrane protein</topology>
    </subcellularLocation>
</comment>
<proteinExistence type="inferred from homology"/>
<comment type="similarity">
    <text evidence="12">Belongs to the cytochrome b561 family.</text>
</comment>
<evidence type="ECO:0000256" key="2">
    <source>
        <dbReference type="ARBA" id="ARBA00004651"/>
    </source>
</evidence>
<keyword evidence="7" id="KW-0479">Metal-binding</keyword>
<dbReference type="PANTHER" id="PTHR30529:SF1">
    <property type="entry name" value="CYTOCHROME B561 HOMOLOG 2"/>
    <property type="match status" value="1"/>
</dbReference>
<evidence type="ECO:0000259" key="14">
    <source>
        <dbReference type="Pfam" id="PF01292"/>
    </source>
</evidence>
<organism evidence="15 16">
    <name type="scientific">Asaia krungthepensis NRIC 0535</name>
    <dbReference type="NCBI Taxonomy" id="1307925"/>
    <lineage>
        <taxon>Bacteria</taxon>
        <taxon>Pseudomonadati</taxon>
        <taxon>Pseudomonadota</taxon>
        <taxon>Alphaproteobacteria</taxon>
        <taxon>Acetobacterales</taxon>
        <taxon>Acetobacteraceae</taxon>
        <taxon>Asaia</taxon>
    </lineage>
</organism>
<evidence type="ECO:0000256" key="6">
    <source>
        <dbReference type="ARBA" id="ARBA00022692"/>
    </source>
</evidence>
<evidence type="ECO:0000256" key="8">
    <source>
        <dbReference type="ARBA" id="ARBA00022982"/>
    </source>
</evidence>